<name>A0A1J7JFB8_9PEZI</name>
<dbReference type="PANTHER" id="PTHR21319:SF0">
    <property type="entry name" value="AND RING FINGER DOMAIN PROTEIN, PUTATIVE (AFU_ORTHOLOGUE AFUA_1G08900)-RELATED"/>
    <property type="match status" value="1"/>
</dbReference>
<dbReference type="AlphaFoldDB" id="A0A1J7JFB8"/>
<dbReference type="InParanoid" id="A0A1J7JFB8"/>
<evidence type="ECO:0000259" key="6">
    <source>
        <dbReference type="PROSITE" id="PS51266"/>
    </source>
</evidence>
<dbReference type="PROSITE" id="PS50089">
    <property type="entry name" value="ZF_RING_2"/>
    <property type="match status" value="1"/>
</dbReference>
<dbReference type="Proteomes" id="UP000182658">
    <property type="component" value="Unassembled WGS sequence"/>
</dbReference>
<dbReference type="SUPFAM" id="SSF161245">
    <property type="entry name" value="Zinc hairpin stack"/>
    <property type="match status" value="1"/>
</dbReference>
<dbReference type="PROSITE" id="PS51266">
    <property type="entry name" value="ZF_CHY"/>
    <property type="match status" value="1"/>
</dbReference>
<dbReference type="InterPro" id="IPR001841">
    <property type="entry name" value="Znf_RING"/>
</dbReference>
<dbReference type="InterPro" id="IPR037274">
    <property type="entry name" value="Znf_CHY_sf"/>
</dbReference>
<dbReference type="InterPro" id="IPR013083">
    <property type="entry name" value="Znf_RING/FYVE/PHD"/>
</dbReference>
<feature type="domain" description="CTCHY-type" evidence="7">
    <location>
        <begin position="132"/>
        <end position="198"/>
    </location>
</feature>
<dbReference type="GO" id="GO:0016567">
    <property type="term" value="P:protein ubiquitination"/>
    <property type="evidence" value="ECO:0007669"/>
    <property type="project" value="TreeGrafter"/>
</dbReference>
<dbReference type="Pfam" id="PF13639">
    <property type="entry name" value="zf-RING_2"/>
    <property type="match status" value="1"/>
</dbReference>
<keyword evidence="9" id="KW-1185">Reference proteome</keyword>
<feature type="non-terminal residue" evidence="8">
    <location>
        <position position="302"/>
    </location>
</feature>
<dbReference type="Pfam" id="PF05495">
    <property type="entry name" value="zf-CHY"/>
    <property type="match status" value="1"/>
</dbReference>
<evidence type="ECO:0000256" key="1">
    <source>
        <dbReference type="ARBA" id="ARBA00022723"/>
    </source>
</evidence>
<keyword evidence="3" id="KW-0862">Zinc</keyword>
<protein>
    <submittedName>
        <fullName evidence="8">Zf-CHY-domain-containing protein</fullName>
    </submittedName>
</protein>
<reference evidence="8 9" key="1">
    <citation type="submission" date="2016-10" db="EMBL/GenBank/DDBJ databases">
        <title>Draft genome sequence of Coniochaeta ligniaria NRRL30616, a lignocellulolytic fungus for bioabatement of inhibitors in plant biomass hydrolysates.</title>
        <authorList>
            <consortium name="DOE Joint Genome Institute"/>
            <person name="Jimenez D.J."/>
            <person name="Hector R.E."/>
            <person name="Riley R."/>
            <person name="Sun H."/>
            <person name="Grigoriev I.V."/>
            <person name="Van Elsas J.D."/>
            <person name="Nichols N.N."/>
        </authorList>
    </citation>
    <scope>NUCLEOTIDE SEQUENCE [LARGE SCALE GENOMIC DNA]</scope>
    <source>
        <strain evidence="8 9">NRRL 30616</strain>
    </source>
</reference>
<keyword evidence="2 4" id="KW-0863">Zinc-finger</keyword>
<dbReference type="GO" id="GO:0006511">
    <property type="term" value="P:ubiquitin-dependent protein catabolic process"/>
    <property type="evidence" value="ECO:0007669"/>
    <property type="project" value="TreeGrafter"/>
</dbReference>
<evidence type="ECO:0000313" key="8">
    <source>
        <dbReference type="EMBL" id="OIW27948.1"/>
    </source>
</evidence>
<dbReference type="Gene3D" id="2.20.28.10">
    <property type="match status" value="1"/>
</dbReference>
<dbReference type="STRING" id="1408157.A0A1J7JFB8"/>
<evidence type="ECO:0000256" key="3">
    <source>
        <dbReference type="ARBA" id="ARBA00022833"/>
    </source>
</evidence>
<dbReference type="SUPFAM" id="SSF57850">
    <property type="entry name" value="RING/U-box"/>
    <property type="match status" value="1"/>
</dbReference>
<dbReference type="SUPFAM" id="SSF161219">
    <property type="entry name" value="CHY zinc finger-like"/>
    <property type="match status" value="1"/>
</dbReference>
<evidence type="ECO:0000313" key="9">
    <source>
        <dbReference type="Proteomes" id="UP000182658"/>
    </source>
</evidence>
<sequence length="302" mass="33686">MWEARALGTAGGALESYKFWNHLGEGLGGLSLKVNLSEEDLRPTFVPFEEGGDGEEEGGGGGGGVRPLGCEHYRRNVKMQCVTCERWYTCRLCHDAVEDHQLPRKETVHMLCMVCGCAQKVGDGCVKCGTAAARYYCGVCKLWNDDPDKSIYHCNDCGICRVGQGLGKDFFHCNKCMACIAVSISEKHKCIERSTDRDCPICGDNMFDSVKRVIFMDCGHTIHHSCFKELLKTSYRCPLCNKSVVNMEIQFRNYDAAIQNQPMPAEYRDARAVVSCNDCSAKSQTAYHWLGLRCSICQSYNT</sequence>
<gene>
    <name evidence="8" type="ORF">CONLIGDRAFT_579939</name>
</gene>
<dbReference type="GO" id="GO:0005634">
    <property type="term" value="C:nucleus"/>
    <property type="evidence" value="ECO:0007669"/>
    <property type="project" value="TreeGrafter"/>
</dbReference>
<evidence type="ECO:0000259" key="5">
    <source>
        <dbReference type="PROSITE" id="PS50089"/>
    </source>
</evidence>
<dbReference type="GO" id="GO:0008270">
    <property type="term" value="F:zinc ion binding"/>
    <property type="evidence" value="ECO:0007669"/>
    <property type="project" value="UniProtKB-KW"/>
</dbReference>
<dbReference type="InterPro" id="IPR017921">
    <property type="entry name" value="Znf_CTCHY"/>
</dbReference>
<dbReference type="InterPro" id="IPR037275">
    <property type="entry name" value="Znf_CTCHY_sf"/>
</dbReference>
<dbReference type="Gene3D" id="3.30.40.10">
    <property type="entry name" value="Zinc/RING finger domain, C3HC4 (zinc finger)"/>
    <property type="match status" value="1"/>
</dbReference>
<dbReference type="PANTHER" id="PTHR21319">
    <property type="entry name" value="RING FINGER AND CHY ZINC FINGER DOMAIN-CONTAINING PROTEIN 1"/>
    <property type="match status" value="1"/>
</dbReference>
<dbReference type="InterPro" id="IPR039512">
    <property type="entry name" value="RCHY1_zinc-ribbon"/>
</dbReference>
<keyword evidence="1" id="KW-0479">Metal-binding</keyword>
<accession>A0A1J7JFB8</accession>
<dbReference type="Pfam" id="PF14599">
    <property type="entry name" value="zinc_ribbon_6"/>
    <property type="match status" value="1"/>
</dbReference>
<evidence type="ECO:0000259" key="7">
    <source>
        <dbReference type="PROSITE" id="PS51270"/>
    </source>
</evidence>
<feature type="domain" description="RING-type" evidence="5">
    <location>
        <begin position="199"/>
        <end position="241"/>
    </location>
</feature>
<dbReference type="EMBL" id="KV875099">
    <property type="protein sequence ID" value="OIW27948.1"/>
    <property type="molecule type" value="Genomic_DNA"/>
</dbReference>
<dbReference type="PROSITE" id="PS51270">
    <property type="entry name" value="ZF_CTCHY"/>
    <property type="match status" value="1"/>
</dbReference>
<dbReference type="InterPro" id="IPR008913">
    <property type="entry name" value="Znf_CHY"/>
</dbReference>
<dbReference type="OrthoDB" id="411372at2759"/>
<evidence type="ECO:0000256" key="4">
    <source>
        <dbReference type="PROSITE-ProRule" id="PRU00601"/>
    </source>
</evidence>
<organism evidence="8 9">
    <name type="scientific">Coniochaeta ligniaria NRRL 30616</name>
    <dbReference type="NCBI Taxonomy" id="1408157"/>
    <lineage>
        <taxon>Eukaryota</taxon>
        <taxon>Fungi</taxon>
        <taxon>Dikarya</taxon>
        <taxon>Ascomycota</taxon>
        <taxon>Pezizomycotina</taxon>
        <taxon>Sordariomycetes</taxon>
        <taxon>Sordariomycetidae</taxon>
        <taxon>Coniochaetales</taxon>
        <taxon>Coniochaetaceae</taxon>
        <taxon>Coniochaeta</taxon>
    </lineage>
</organism>
<dbReference type="SMART" id="SM00184">
    <property type="entry name" value="RING"/>
    <property type="match status" value="1"/>
</dbReference>
<evidence type="ECO:0000256" key="2">
    <source>
        <dbReference type="ARBA" id="ARBA00022771"/>
    </source>
</evidence>
<feature type="domain" description="CHY-type" evidence="6">
    <location>
        <begin position="63"/>
        <end position="130"/>
    </location>
</feature>
<proteinExistence type="predicted"/>
<dbReference type="CDD" id="cd16464">
    <property type="entry name" value="RING-H2_Pirh2-like"/>
    <property type="match status" value="1"/>
</dbReference>
<dbReference type="GO" id="GO:0061630">
    <property type="term" value="F:ubiquitin protein ligase activity"/>
    <property type="evidence" value="ECO:0007669"/>
    <property type="project" value="TreeGrafter"/>
</dbReference>